<evidence type="ECO:0000313" key="1">
    <source>
        <dbReference type="EMBL" id="EHC42082.1"/>
    </source>
</evidence>
<proteinExistence type="predicted"/>
<gene>
    <name evidence="1" type="ORF">LTSEALA_1454</name>
</gene>
<dbReference type="Proteomes" id="UP000004642">
    <property type="component" value="Unassembled WGS sequence"/>
</dbReference>
<accession>G5LLT0</accession>
<comment type="caution">
    <text evidence="1">The sequence shown here is derived from an EMBL/GenBank/DDBJ whole genome shotgun (WGS) entry which is preliminary data.</text>
</comment>
<dbReference type="EMBL" id="AFCJ01000638">
    <property type="protein sequence ID" value="EHC42082.1"/>
    <property type="molecule type" value="Genomic_DNA"/>
</dbReference>
<sequence>MLLADKQEKGGRVKMRLRGEKSAEHIVHNITIIRSVASRHRG</sequence>
<reference evidence="1 2" key="1">
    <citation type="journal article" date="2011" name="BMC Genomics">
        <title>Genome sequencing reveals diversification of virulence factor content and possible host adaptation in distinct subpopulations of Salmonella enterica.</title>
        <authorList>
            <person name="den Bakker H.C."/>
            <person name="Moreno Switt A.I."/>
            <person name="Govoni G."/>
            <person name="Cummings C.A."/>
            <person name="Ranieri M.L."/>
            <person name="Degoricija L."/>
            <person name="Hoelzer K."/>
            <person name="Rodriguez-Rivera L.D."/>
            <person name="Brown S."/>
            <person name="Bolchacova E."/>
            <person name="Furtado M.R."/>
            <person name="Wiedmann M."/>
        </authorList>
    </citation>
    <scope>NUCLEOTIDE SEQUENCE [LARGE SCALE GENOMIC DNA]</scope>
    <source>
        <strain evidence="1 2">R6-377</strain>
    </source>
</reference>
<evidence type="ECO:0000313" key="2">
    <source>
        <dbReference type="Proteomes" id="UP000004642"/>
    </source>
</evidence>
<name>G5LLT0_SALET</name>
<dbReference type="AlphaFoldDB" id="G5LLT0"/>
<protein>
    <submittedName>
        <fullName evidence="1">Uncharacterized protein</fullName>
    </submittedName>
</protein>
<organism evidence="1 2">
    <name type="scientific">Salmonella enterica subsp. enterica serovar Alachua str. R6-377</name>
    <dbReference type="NCBI Taxonomy" id="913241"/>
    <lineage>
        <taxon>Bacteria</taxon>
        <taxon>Pseudomonadati</taxon>
        <taxon>Pseudomonadota</taxon>
        <taxon>Gammaproteobacteria</taxon>
        <taxon>Enterobacterales</taxon>
        <taxon>Enterobacteriaceae</taxon>
        <taxon>Salmonella</taxon>
    </lineage>
</organism>